<gene>
    <name evidence="6" type="primary">leuC</name>
    <name evidence="8" type="ORF">E3J84_00215</name>
</gene>
<evidence type="ECO:0000256" key="5">
    <source>
        <dbReference type="ARBA" id="ARBA00023239"/>
    </source>
</evidence>
<keyword evidence="6" id="KW-0100">Branched-chain amino acid biosynthesis</keyword>
<dbReference type="InterPro" id="IPR001030">
    <property type="entry name" value="Acoase/IPM_deHydtase_lsu_aba"/>
</dbReference>
<feature type="binding site" evidence="6">
    <location>
        <position position="297"/>
    </location>
    <ligand>
        <name>[4Fe-4S] cluster</name>
        <dbReference type="ChEBI" id="CHEBI:49883"/>
    </ligand>
</feature>
<evidence type="ECO:0000256" key="6">
    <source>
        <dbReference type="HAMAP-Rule" id="MF_01027"/>
    </source>
</evidence>
<comment type="pathway">
    <text evidence="6">Amino-acid biosynthesis; L-leucine biosynthesis; L-leucine from 3-methyl-2-oxobutanoate: step 2/4.</text>
</comment>
<comment type="function">
    <text evidence="6">Catalyzes the isomerization between 2-isopropylmalate and 3-isopropylmalate, via the formation of 2-isopropylmaleate.</text>
</comment>
<dbReference type="HAMAP" id="MF_01027">
    <property type="entry name" value="LeuC_type2"/>
    <property type="match status" value="1"/>
</dbReference>
<dbReference type="Proteomes" id="UP000316360">
    <property type="component" value="Unassembled WGS sequence"/>
</dbReference>
<evidence type="ECO:0000256" key="3">
    <source>
        <dbReference type="ARBA" id="ARBA00023004"/>
    </source>
</evidence>
<keyword evidence="6" id="KW-0432">Leucine biosynthesis</keyword>
<dbReference type="PROSITE" id="PS00450">
    <property type="entry name" value="ACONITASE_1"/>
    <property type="match status" value="1"/>
</dbReference>
<dbReference type="EMBL" id="SOKJ01000013">
    <property type="protein sequence ID" value="TET13310.1"/>
    <property type="molecule type" value="Genomic_DNA"/>
</dbReference>
<dbReference type="UniPathway" id="UPA00048">
    <property type="reaction ID" value="UER00071"/>
</dbReference>
<accession>A0A523S5I3</accession>
<comment type="subunit">
    <text evidence="6">Heterodimer of LeuC and LeuD.</text>
</comment>
<evidence type="ECO:0000256" key="1">
    <source>
        <dbReference type="ARBA" id="ARBA00022485"/>
    </source>
</evidence>
<dbReference type="NCBIfam" id="TIGR01343">
    <property type="entry name" value="hacA_fam"/>
    <property type="match status" value="1"/>
</dbReference>
<dbReference type="GO" id="GO:0051539">
    <property type="term" value="F:4 iron, 4 sulfur cluster binding"/>
    <property type="evidence" value="ECO:0007669"/>
    <property type="project" value="UniProtKB-KW"/>
</dbReference>
<dbReference type="GO" id="GO:0009098">
    <property type="term" value="P:L-leucine biosynthetic process"/>
    <property type="evidence" value="ECO:0007669"/>
    <property type="project" value="UniProtKB-UniRule"/>
</dbReference>
<keyword evidence="2 6" id="KW-0479">Metal-binding</keyword>
<keyword evidence="4 6" id="KW-0411">Iron-sulfur</keyword>
<feature type="binding site" evidence="6">
    <location>
        <position position="357"/>
    </location>
    <ligand>
        <name>[4Fe-4S] cluster</name>
        <dbReference type="ChEBI" id="CHEBI:49883"/>
    </ligand>
</feature>
<evidence type="ECO:0000313" key="9">
    <source>
        <dbReference type="Proteomes" id="UP000316360"/>
    </source>
</evidence>
<dbReference type="PANTHER" id="PTHR43822:SF2">
    <property type="entry name" value="HOMOACONITASE, MITOCHONDRIAL"/>
    <property type="match status" value="1"/>
</dbReference>
<dbReference type="PRINTS" id="PR00415">
    <property type="entry name" value="ACONITASE"/>
</dbReference>
<dbReference type="InterPro" id="IPR036008">
    <property type="entry name" value="Aconitase_4Fe-4S_dom"/>
</dbReference>
<dbReference type="InterPro" id="IPR033941">
    <property type="entry name" value="IPMI_cat"/>
</dbReference>
<dbReference type="GO" id="GO:0003861">
    <property type="term" value="F:3-isopropylmalate dehydratase activity"/>
    <property type="evidence" value="ECO:0007669"/>
    <property type="project" value="UniProtKB-UniRule"/>
</dbReference>
<dbReference type="CDD" id="cd01583">
    <property type="entry name" value="IPMI"/>
    <property type="match status" value="1"/>
</dbReference>
<dbReference type="GO" id="GO:0046872">
    <property type="term" value="F:metal ion binding"/>
    <property type="evidence" value="ECO:0007669"/>
    <property type="project" value="UniProtKB-KW"/>
</dbReference>
<dbReference type="InterPro" id="IPR015931">
    <property type="entry name" value="Acnase/IPM_dHydase_lsu_aba_1/3"/>
</dbReference>
<feature type="binding site" evidence="6">
    <location>
        <position position="360"/>
    </location>
    <ligand>
        <name>[4Fe-4S] cluster</name>
        <dbReference type="ChEBI" id="CHEBI:49883"/>
    </ligand>
</feature>
<dbReference type="InterPro" id="IPR011826">
    <property type="entry name" value="HAcnase/IPMdehydase_lsu_prok"/>
</dbReference>
<dbReference type="NCBIfam" id="NF001614">
    <property type="entry name" value="PRK00402.1"/>
    <property type="match status" value="1"/>
</dbReference>
<keyword evidence="6" id="KW-0028">Amino-acid biosynthesis</keyword>
<dbReference type="EC" id="4.2.1.33" evidence="6"/>
<evidence type="ECO:0000256" key="4">
    <source>
        <dbReference type="ARBA" id="ARBA00023014"/>
    </source>
</evidence>
<keyword evidence="5 6" id="KW-0456">Lyase</keyword>
<keyword evidence="3 6" id="KW-0408">Iron</keyword>
<dbReference type="InterPro" id="IPR018136">
    <property type="entry name" value="Aconitase_4Fe-4S_BS"/>
</dbReference>
<proteinExistence type="inferred from homology"/>
<dbReference type="AlphaFoldDB" id="A0A523S5I3"/>
<dbReference type="Pfam" id="PF00330">
    <property type="entry name" value="Aconitase"/>
    <property type="match status" value="1"/>
</dbReference>
<dbReference type="Gene3D" id="3.30.499.10">
    <property type="entry name" value="Aconitase, domain 3"/>
    <property type="match status" value="2"/>
</dbReference>
<sequence>MGKTIAEKIFSSHSGRDVQAGDIVICDLDFAMAQDGTAPLAIKAFDKMGKREVFGGKKLAFFIDHNAPSPNKEVSSLHSLMRDFAKKQGIRLYDAGEGVCHQLVVEQGWVAAGDLVVGADSHTCTYGALNLFSTGVGSTDLAAVMASGKLWFRVPQSIKVSFKGELSTGVYAKDIALYLAGKIGARGAVYESIEFGGEIVQNLSVEARFTICNMAVEMGAKAGLMQGDEKTKKWLGEHSKKNLRFVKPDKDAQYKKVLEYEVSRLVPQVARPHTVDNVVSVEEAEGISIQQAFLGTCTNGRLEDLKIAASILKNRSIHPEVRFIVAPASRKIYLEAIKEGILKTLIEAGAVLVTPGCGCCVGTHNGIPSKGENVISTANRNFKGRMGNPDAFIYLASPATVAASAVEGKIADPRRYL</sequence>
<evidence type="ECO:0000256" key="2">
    <source>
        <dbReference type="ARBA" id="ARBA00022723"/>
    </source>
</evidence>
<keyword evidence="1 6" id="KW-0004">4Fe-4S</keyword>
<dbReference type="InterPro" id="IPR006251">
    <property type="entry name" value="Homoacnase/IPMdehydase_lsu"/>
</dbReference>
<dbReference type="SUPFAM" id="SSF53732">
    <property type="entry name" value="Aconitase iron-sulfur domain"/>
    <property type="match status" value="1"/>
</dbReference>
<feature type="domain" description="Aconitase/3-isopropylmalate dehydratase large subunit alpha/beta/alpha" evidence="7">
    <location>
        <begin position="7"/>
        <end position="408"/>
    </location>
</feature>
<reference evidence="8 9" key="1">
    <citation type="submission" date="2019-03" db="EMBL/GenBank/DDBJ databases">
        <title>Metabolic potential of uncultured bacteria and archaea associated with petroleum seepage in deep-sea sediments.</title>
        <authorList>
            <person name="Dong X."/>
            <person name="Hubert C."/>
        </authorList>
    </citation>
    <scope>NUCLEOTIDE SEQUENCE [LARGE SCALE GENOMIC DNA]</scope>
    <source>
        <strain evidence="8">E44_bin7</strain>
    </source>
</reference>
<dbReference type="InterPro" id="IPR050067">
    <property type="entry name" value="IPM_dehydratase_rel_enz"/>
</dbReference>
<comment type="cofactor">
    <cofactor evidence="6">
        <name>[4Fe-4S] cluster</name>
        <dbReference type="ChEBI" id="CHEBI:49883"/>
    </cofactor>
    <text evidence="6">Binds 1 [4Fe-4S] cluster per subunit.</text>
</comment>
<evidence type="ECO:0000259" key="7">
    <source>
        <dbReference type="Pfam" id="PF00330"/>
    </source>
</evidence>
<dbReference type="PANTHER" id="PTHR43822">
    <property type="entry name" value="HOMOACONITASE, MITOCHONDRIAL-RELATED"/>
    <property type="match status" value="1"/>
</dbReference>
<comment type="catalytic activity">
    <reaction evidence="6">
        <text>(2R,3S)-3-isopropylmalate = (2S)-2-isopropylmalate</text>
        <dbReference type="Rhea" id="RHEA:32287"/>
        <dbReference type="ChEBI" id="CHEBI:1178"/>
        <dbReference type="ChEBI" id="CHEBI:35121"/>
        <dbReference type="EC" id="4.2.1.33"/>
    </reaction>
</comment>
<comment type="caution">
    <text evidence="8">The sequence shown here is derived from an EMBL/GenBank/DDBJ whole genome shotgun (WGS) entry which is preliminary data.</text>
</comment>
<evidence type="ECO:0000313" key="8">
    <source>
        <dbReference type="EMBL" id="TET13310.1"/>
    </source>
</evidence>
<dbReference type="NCBIfam" id="TIGR02086">
    <property type="entry name" value="IPMI_arch"/>
    <property type="match status" value="1"/>
</dbReference>
<organism evidence="8 9">
    <name type="scientific">Aerophobetes bacterium</name>
    <dbReference type="NCBI Taxonomy" id="2030807"/>
    <lineage>
        <taxon>Bacteria</taxon>
        <taxon>Candidatus Aerophobota</taxon>
    </lineage>
</organism>
<comment type="similarity">
    <text evidence="6">Belongs to the aconitase/IPM isomerase family. LeuC type 2 subfamily.</text>
</comment>
<name>A0A523S5I3_UNCAE</name>
<protein>
    <recommendedName>
        <fullName evidence="6">3-isopropylmalate dehydratase large subunit</fullName>
        <ecNumber evidence="6">4.2.1.33</ecNumber>
    </recommendedName>
    <alternativeName>
        <fullName evidence="6">Alpha-IPM isomerase</fullName>
        <shortName evidence="6">IPMI</shortName>
    </alternativeName>
    <alternativeName>
        <fullName evidence="6">Isopropylmalate isomerase</fullName>
    </alternativeName>
</protein>